<dbReference type="InterPro" id="IPR013785">
    <property type="entry name" value="Aldolase_TIM"/>
</dbReference>
<evidence type="ECO:0000313" key="8">
    <source>
        <dbReference type="EMBL" id="RZD17655.1"/>
    </source>
</evidence>
<name>A0A519BK58_9DELT</name>
<dbReference type="GO" id="GO:0017150">
    <property type="term" value="F:tRNA dihydrouridine synthase activity"/>
    <property type="evidence" value="ECO:0007669"/>
    <property type="project" value="InterPro"/>
</dbReference>
<sequence length="350" mass="39075">MSKPYIIGDCILAPMAGITGYPFRKIALKYGASFCFTEMISAIGYINNDKSTLELAYSGSYSANTGIQIFGSDPYIMGLAAKKATQSGFKTIDINFGCPAKKVIKTGAGSAVLKDLDKFKAIIAEVKNNIGNNNILTIKLRSGFDESSKNYLESCKIAENEGVDAIFFHPRTRSQMFSGKADHSLTTLLKKSLSIPVYATGDILDVSSAKKIKENTAADGVMFARGAIGKPWIFQDFRKYTDKKYKEQKSQYKYLNADNQKIDDQYLDAVGQKSADNKYSDSDIYLNLDKIAELFEEMTVFYGEKKSANLIKPHLYNFITGFENAKLYRFEVNNARSYNDIINIFKNINI</sequence>
<keyword evidence="5" id="KW-0521">NADP</keyword>
<dbReference type="Gene3D" id="3.20.20.70">
    <property type="entry name" value="Aldolase class I"/>
    <property type="match status" value="1"/>
</dbReference>
<evidence type="ECO:0000256" key="3">
    <source>
        <dbReference type="ARBA" id="ARBA00022643"/>
    </source>
</evidence>
<dbReference type="InterPro" id="IPR035587">
    <property type="entry name" value="DUS-like_FMN-bd"/>
</dbReference>
<keyword evidence="4" id="KW-0819">tRNA processing</keyword>
<dbReference type="PROSITE" id="PS01136">
    <property type="entry name" value="UPF0034"/>
    <property type="match status" value="1"/>
</dbReference>
<evidence type="ECO:0000256" key="4">
    <source>
        <dbReference type="ARBA" id="ARBA00022694"/>
    </source>
</evidence>
<dbReference type="PANTHER" id="PTHR45846:SF1">
    <property type="entry name" value="TRNA-DIHYDROURIDINE(47) SYNTHASE [NAD(P)(+)]-LIKE"/>
    <property type="match status" value="1"/>
</dbReference>
<proteinExistence type="predicted"/>
<dbReference type="CDD" id="cd02801">
    <property type="entry name" value="DUS_like_FMN"/>
    <property type="match status" value="1"/>
</dbReference>
<evidence type="ECO:0000313" key="9">
    <source>
        <dbReference type="Proteomes" id="UP000319296"/>
    </source>
</evidence>
<comment type="caution">
    <text evidence="8">The sequence shown here is derived from an EMBL/GenBank/DDBJ whole genome shotgun (WGS) entry which is preliminary data.</text>
</comment>
<keyword evidence="2" id="KW-0285">Flavoprotein</keyword>
<dbReference type="AlphaFoldDB" id="A0A519BK58"/>
<evidence type="ECO:0000256" key="5">
    <source>
        <dbReference type="ARBA" id="ARBA00022857"/>
    </source>
</evidence>
<reference evidence="8 9" key="1">
    <citation type="journal article" date="2019" name="ISME J.">
        <title>Insights into ecological role of a new deltaproteobacterial order Candidatus Acidulodesulfobacterales by metagenomics and metatranscriptomics.</title>
        <authorList>
            <person name="Tan S."/>
            <person name="Liu J."/>
            <person name="Fang Y."/>
            <person name="Hedlund B.P."/>
            <person name="Lian Z.H."/>
            <person name="Huang L.Y."/>
            <person name="Li J.T."/>
            <person name="Huang L.N."/>
            <person name="Li W.J."/>
            <person name="Jiang H.C."/>
            <person name="Dong H.L."/>
            <person name="Shu W.S."/>
        </authorList>
    </citation>
    <scope>NUCLEOTIDE SEQUENCE [LARGE SCALE GENOMIC DNA]</scope>
    <source>
        <strain evidence="8">AP1</strain>
    </source>
</reference>
<feature type="domain" description="DUS-like FMN-binding" evidence="7">
    <location>
        <begin position="11"/>
        <end position="329"/>
    </location>
</feature>
<evidence type="ECO:0000256" key="1">
    <source>
        <dbReference type="ARBA" id="ARBA00001917"/>
    </source>
</evidence>
<dbReference type="Pfam" id="PF01207">
    <property type="entry name" value="Dus"/>
    <property type="match status" value="1"/>
</dbReference>
<dbReference type="PANTHER" id="PTHR45846">
    <property type="entry name" value="TRNA-DIHYDROURIDINE(47) SYNTHASE [NAD(P)(+)]-LIKE"/>
    <property type="match status" value="1"/>
</dbReference>
<evidence type="ECO:0000256" key="2">
    <source>
        <dbReference type="ARBA" id="ARBA00022630"/>
    </source>
</evidence>
<dbReference type="Proteomes" id="UP000319296">
    <property type="component" value="Unassembled WGS sequence"/>
</dbReference>
<organism evidence="8 9">
    <name type="scientific">Candidatus Acididesulfobacter diazotrophicus</name>
    <dbReference type="NCBI Taxonomy" id="2597226"/>
    <lineage>
        <taxon>Bacteria</taxon>
        <taxon>Deltaproteobacteria</taxon>
        <taxon>Candidatus Acidulodesulfobacterales</taxon>
        <taxon>Candidatus Acididesulfobacter</taxon>
    </lineage>
</organism>
<accession>A0A519BK58</accession>
<evidence type="ECO:0000259" key="7">
    <source>
        <dbReference type="Pfam" id="PF01207"/>
    </source>
</evidence>
<keyword evidence="3" id="KW-0288">FMN</keyword>
<dbReference type="GO" id="GO:0050660">
    <property type="term" value="F:flavin adenine dinucleotide binding"/>
    <property type="evidence" value="ECO:0007669"/>
    <property type="project" value="InterPro"/>
</dbReference>
<comment type="cofactor">
    <cofactor evidence="1">
        <name>FMN</name>
        <dbReference type="ChEBI" id="CHEBI:58210"/>
    </cofactor>
</comment>
<evidence type="ECO:0000256" key="6">
    <source>
        <dbReference type="ARBA" id="ARBA00023002"/>
    </source>
</evidence>
<keyword evidence="6" id="KW-0560">Oxidoreductase</keyword>
<dbReference type="InterPro" id="IPR018517">
    <property type="entry name" value="tRNA_hU_synthase_CS"/>
</dbReference>
<dbReference type="EMBL" id="SGBB01000027">
    <property type="protein sequence ID" value="RZD17655.1"/>
    <property type="molecule type" value="Genomic_DNA"/>
</dbReference>
<dbReference type="SUPFAM" id="SSF51395">
    <property type="entry name" value="FMN-linked oxidoreductases"/>
    <property type="match status" value="1"/>
</dbReference>
<gene>
    <name evidence="8" type="ORF">EVG15_10055</name>
</gene>
<protein>
    <submittedName>
        <fullName evidence="8">tRNA-dihydrouridine synthase family protein</fullName>
    </submittedName>
</protein>
<dbReference type="GO" id="GO:0003723">
    <property type="term" value="F:RNA binding"/>
    <property type="evidence" value="ECO:0007669"/>
    <property type="project" value="TreeGrafter"/>
</dbReference>